<evidence type="ECO:0000313" key="5">
    <source>
        <dbReference type="Proteomes" id="UP000001726"/>
    </source>
</evidence>
<dbReference type="SUPFAM" id="SSF56935">
    <property type="entry name" value="Porins"/>
    <property type="match status" value="1"/>
</dbReference>
<dbReference type="Proteomes" id="UP000001726">
    <property type="component" value="Chromosome"/>
</dbReference>
<dbReference type="PANTHER" id="PTHR34501">
    <property type="entry name" value="PROTEIN YDDL-RELATED"/>
    <property type="match status" value="1"/>
</dbReference>
<evidence type="ECO:0000256" key="2">
    <source>
        <dbReference type="SAM" id="SignalP"/>
    </source>
</evidence>
<gene>
    <name evidence="4" type="primary">omp</name>
    <name evidence="4" type="ordered locus">ETA_04130</name>
</gene>
<protein>
    <submittedName>
        <fullName evidence="4">Outer membrane protein</fullName>
    </submittedName>
</protein>
<dbReference type="InterPro" id="IPR050298">
    <property type="entry name" value="Gram-neg_bact_OMP"/>
</dbReference>
<feature type="domain" description="Autotransporter" evidence="3">
    <location>
        <begin position="216"/>
        <end position="326"/>
    </location>
</feature>
<keyword evidence="5" id="KW-1185">Reference proteome</keyword>
<feature type="signal peptide" evidence="2">
    <location>
        <begin position="1"/>
        <end position="27"/>
    </location>
</feature>
<proteinExistence type="predicted"/>
<dbReference type="AlphaFoldDB" id="B2VL28"/>
<dbReference type="eggNOG" id="COG3203">
    <property type="taxonomic scope" value="Bacteria"/>
</dbReference>
<reference evidence="4 5" key="1">
    <citation type="journal article" date="2008" name="Environ. Microbiol.">
        <title>The genome of Erwinia tasmaniensis strain Et1/99, a non-pathogenic bacterium in the genus Erwinia.</title>
        <authorList>
            <person name="Kube M."/>
            <person name="Migdoll A.M."/>
            <person name="Mueller I."/>
            <person name="Kuhl H."/>
            <person name="Beck A."/>
            <person name="Reinhardt R."/>
            <person name="Geider K."/>
        </authorList>
    </citation>
    <scope>NUCLEOTIDE SEQUENCE [LARGE SCALE GENOMIC DNA]</scope>
    <source>
        <strain evidence="5">DSM 17950 / CFBP 7177 / CIP 109463 / NCPPB 4357 / Et1/99</strain>
    </source>
</reference>
<dbReference type="HOGENOM" id="CLU_061111_0_0_6"/>
<organism evidence="4 5">
    <name type="scientific">Erwinia tasmaniensis (strain DSM 17950 / CFBP 7177 / CIP 109463 / NCPPB 4357 / Et1/99)</name>
    <dbReference type="NCBI Taxonomy" id="465817"/>
    <lineage>
        <taxon>Bacteria</taxon>
        <taxon>Pseudomonadati</taxon>
        <taxon>Pseudomonadota</taxon>
        <taxon>Gammaproteobacteria</taxon>
        <taxon>Enterobacterales</taxon>
        <taxon>Erwiniaceae</taxon>
        <taxon>Erwinia</taxon>
    </lineage>
</organism>
<dbReference type="PANTHER" id="PTHR34501:SF2">
    <property type="entry name" value="OUTER MEMBRANE PORIN F-RELATED"/>
    <property type="match status" value="1"/>
</dbReference>
<dbReference type="EMBL" id="CU468135">
    <property type="protein sequence ID" value="CAO95459.1"/>
    <property type="molecule type" value="Genomic_DNA"/>
</dbReference>
<dbReference type="InterPro" id="IPR023614">
    <property type="entry name" value="Porin_dom_sf"/>
</dbReference>
<dbReference type="OrthoDB" id="6674170at2"/>
<accession>B2VL28</accession>
<feature type="chain" id="PRO_5002781854" evidence="2">
    <location>
        <begin position="28"/>
        <end position="383"/>
    </location>
</feature>
<dbReference type="STRING" id="465817.ETA_04130"/>
<name>B2VL28_ERWT9</name>
<sequence length="383" mass="43202">MLTKKHILTQAIGLGLAIGSASFAANAEITVLKQDPQAGDPLSRLNFTVGGSIRPQFNNLTGDGDKGSYKRNGFDGGSRLRFAADYYLFDDISWVSYYELGIDLPTLFDWDHHHADGANNTTRRMLYTGLKSKTWGQLTFGQQNSVYYDVVGAKTDIWDYDMLGQAPGNGIKGDYDGSYRSRKMLKYKNTFGDADIYASYLFADNEYLPGNGLRYKRQGGGSLGVDYHLSKDLTWGTAWNYTRAEMRNPGNGNEKSYDQNIFGTALSWTPDNWTFTFGGGWYDNFLPSKKVDVNHYFSGDAWGIEYLAGYTVAVNQYGLKSVMPYVMGDRMQYVTGRDYQRIDNGVGVTFKLDYGFRVDYEHVFTSSTDNLGDMNLVRLRYDF</sequence>
<dbReference type="Pfam" id="PF03797">
    <property type="entry name" value="Autotransporter"/>
    <property type="match status" value="1"/>
</dbReference>
<evidence type="ECO:0000256" key="1">
    <source>
        <dbReference type="ARBA" id="ARBA00022729"/>
    </source>
</evidence>
<dbReference type="KEGG" id="eta:ETA_04130"/>
<dbReference type="Gene3D" id="2.40.160.10">
    <property type="entry name" value="Porin"/>
    <property type="match status" value="1"/>
</dbReference>
<keyword evidence="1 2" id="KW-0732">Signal</keyword>
<dbReference type="RefSeq" id="WP_012440171.1">
    <property type="nucleotide sequence ID" value="NC_010694.1"/>
</dbReference>
<evidence type="ECO:0000259" key="3">
    <source>
        <dbReference type="Pfam" id="PF03797"/>
    </source>
</evidence>
<dbReference type="InterPro" id="IPR005546">
    <property type="entry name" value="Autotransporte_beta"/>
</dbReference>
<evidence type="ECO:0000313" key="4">
    <source>
        <dbReference type="EMBL" id="CAO95459.1"/>
    </source>
</evidence>